<gene>
    <name evidence="4" type="ORF">NC595_13305</name>
</gene>
<dbReference type="RefSeq" id="WP_253567194.1">
    <property type="nucleotide sequence ID" value="NZ_JAMZEK010000003.1"/>
</dbReference>
<dbReference type="Proteomes" id="UP001204615">
    <property type="component" value="Unassembled WGS sequence"/>
</dbReference>
<dbReference type="InterPro" id="IPR003848">
    <property type="entry name" value="DUF218"/>
</dbReference>
<name>A0ABT1FCC9_9GAMM</name>
<dbReference type="Pfam" id="PF02698">
    <property type="entry name" value="DUF218"/>
    <property type="match status" value="1"/>
</dbReference>
<comment type="caution">
    <text evidence="4">The sequence shown here is derived from an EMBL/GenBank/DDBJ whole genome shotgun (WGS) entry which is preliminary data.</text>
</comment>
<dbReference type="EMBL" id="JAMZEK010000003">
    <property type="protein sequence ID" value="MCP1375026.1"/>
    <property type="molecule type" value="Genomic_DNA"/>
</dbReference>
<dbReference type="InterPro" id="IPR014729">
    <property type="entry name" value="Rossmann-like_a/b/a_fold"/>
</dbReference>
<organism evidence="4 5">
    <name type="scientific">Dyella lutea</name>
    <dbReference type="NCBI Taxonomy" id="2950441"/>
    <lineage>
        <taxon>Bacteria</taxon>
        <taxon>Pseudomonadati</taxon>
        <taxon>Pseudomonadota</taxon>
        <taxon>Gammaproteobacteria</taxon>
        <taxon>Lysobacterales</taxon>
        <taxon>Rhodanobacteraceae</taxon>
        <taxon>Dyella</taxon>
    </lineage>
</organism>
<feature type="region of interest" description="Disordered" evidence="1">
    <location>
        <begin position="247"/>
        <end position="274"/>
    </location>
</feature>
<evidence type="ECO:0000259" key="3">
    <source>
        <dbReference type="Pfam" id="PF02698"/>
    </source>
</evidence>
<reference evidence="4 5" key="1">
    <citation type="submission" date="2022-06" db="EMBL/GenBank/DDBJ databases">
        <title>Dyella sp. Sa strain:Sa Genome sequencing.</title>
        <authorList>
            <person name="Park S."/>
        </authorList>
    </citation>
    <scope>NUCLEOTIDE SEQUENCE [LARGE SCALE GENOMIC DNA]</scope>
    <source>
        <strain evidence="4 5">Sa</strain>
    </source>
</reference>
<evidence type="ECO:0000313" key="4">
    <source>
        <dbReference type="EMBL" id="MCP1375026.1"/>
    </source>
</evidence>
<evidence type="ECO:0000313" key="5">
    <source>
        <dbReference type="Proteomes" id="UP001204615"/>
    </source>
</evidence>
<dbReference type="InterPro" id="IPR051599">
    <property type="entry name" value="Cell_Envelope_Assoc"/>
</dbReference>
<feature type="transmembrane region" description="Helical" evidence="2">
    <location>
        <begin position="27"/>
        <end position="44"/>
    </location>
</feature>
<dbReference type="CDD" id="cd06259">
    <property type="entry name" value="YdcF-like"/>
    <property type="match status" value="1"/>
</dbReference>
<keyword evidence="2" id="KW-1133">Transmembrane helix</keyword>
<sequence>MSLGVLGVLVVLGLVLAWRGSRRTGVAVLLLALGTLWGVGYRPLPQRMLDGLQEGFSTQVSGTWAPRNAIILLGAGTTRVPDGTVEPSFYAFGRIARAAVVYQQCHASGNDCKLLVSGGDAVHSGRAEALVYSDLLAGMGVPRSDLVLESRSLSTWQNAQFSRPLLAAYHPQKLVLVTSGMHMPRALLYFGHFGMHPEPVRADLLRARKGWLPSSWNAMVFDLALHEYLGQLQFRYYNLTGKNPPPLPPLSLAPEPAAAGSVAPARSSSAPLQE</sequence>
<keyword evidence="2" id="KW-0812">Transmembrane</keyword>
<keyword evidence="5" id="KW-1185">Reference proteome</keyword>
<dbReference type="Gene3D" id="3.40.50.620">
    <property type="entry name" value="HUPs"/>
    <property type="match status" value="1"/>
</dbReference>
<evidence type="ECO:0000256" key="2">
    <source>
        <dbReference type="SAM" id="Phobius"/>
    </source>
</evidence>
<protein>
    <submittedName>
        <fullName evidence="4">YdcF family protein</fullName>
    </submittedName>
</protein>
<feature type="domain" description="DUF218" evidence="3">
    <location>
        <begin position="69"/>
        <end position="230"/>
    </location>
</feature>
<dbReference type="PANTHER" id="PTHR30336">
    <property type="entry name" value="INNER MEMBRANE PROTEIN, PROBABLE PERMEASE"/>
    <property type="match status" value="1"/>
</dbReference>
<proteinExistence type="predicted"/>
<evidence type="ECO:0000256" key="1">
    <source>
        <dbReference type="SAM" id="MobiDB-lite"/>
    </source>
</evidence>
<accession>A0ABT1FCC9</accession>
<dbReference type="PANTHER" id="PTHR30336:SF4">
    <property type="entry name" value="ENVELOPE BIOGENESIS FACTOR ELYC"/>
    <property type="match status" value="1"/>
</dbReference>
<keyword evidence="2" id="KW-0472">Membrane</keyword>